<dbReference type="GO" id="GO:0035597">
    <property type="term" value="F:tRNA-2-methylthio-N(6)-dimethylallyladenosine(37) synthase activity"/>
    <property type="evidence" value="ECO:0007669"/>
    <property type="project" value="UniProtKB-EC"/>
</dbReference>
<dbReference type="InterPro" id="IPR002792">
    <property type="entry name" value="TRAM_dom"/>
</dbReference>
<dbReference type="InterPro" id="IPR020612">
    <property type="entry name" value="Methylthiotransferase_CS"/>
</dbReference>
<evidence type="ECO:0000259" key="8">
    <source>
        <dbReference type="PROSITE" id="PS51449"/>
    </source>
</evidence>
<dbReference type="FunFam" id="3.80.30.20:FF:000001">
    <property type="entry name" value="tRNA-2-methylthio-N(6)-dimethylallyladenosine synthase 2"/>
    <property type="match status" value="1"/>
</dbReference>
<comment type="caution">
    <text evidence="10">The sequence shown here is derived from an EMBL/GenBank/DDBJ whole genome shotgun (WGS) entry which is preliminary data.</text>
</comment>
<organism evidence="10">
    <name type="scientific">bioreactor metagenome</name>
    <dbReference type="NCBI Taxonomy" id="1076179"/>
    <lineage>
        <taxon>unclassified sequences</taxon>
        <taxon>metagenomes</taxon>
        <taxon>ecological metagenomes</taxon>
    </lineage>
</organism>
<feature type="domain" description="MTTase N-terminal" evidence="8">
    <location>
        <begin position="1"/>
        <end position="115"/>
    </location>
</feature>
<keyword evidence="10" id="KW-0808">Transferase</keyword>
<dbReference type="NCBIfam" id="TIGR01574">
    <property type="entry name" value="miaB-methiolase"/>
    <property type="match status" value="1"/>
</dbReference>
<dbReference type="EMBL" id="VSSQ01000008">
    <property type="protein sequence ID" value="MPL59086.1"/>
    <property type="molecule type" value="Genomic_DNA"/>
</dbReference>
<gene>
    <name evidence="10" type="primary">miaB_3</name>
    <name evidence="10" type="ORF">SDC9_04634</name>
</gene>
<feature type="domain" description="Radical SAM core" evidence="9">
    <location>
        <begin position="136"/>
        <end position="376"/>
    </location>
</feature>
<keyword evidence="2" id="KW-0004">4Fe-4S</keyword>
<sequence>MKYLLETYGCQMNKAESAALEALFRERSWLPGTLEDADLVLINTCTVRATAENRAWGRIAFFAAEKKKRNFSLAVLGCMAEQYHQEIRKRAPAVDYVLGTFQKQAIGLVLDQIENGSDFDLREESPAYVFSSTHHEPGAFRAFVPIMHGCDNFCSYCIVPYVRGREVSRDPEAILAELDALAVAGVREVTLLGQNVNSYRWRGPQGLLDFPALLRLIASRLGSGGRAKEAGIGWIRFLTSHPKDLSDDLIAVLASEPIYCRHIHLCLQSGSDRVLARMNRKYTKEYFLGLVDKLRKAVPGLSLSTDILVGFPGESEEDLEDTLEVMRKVGFSYSFMYHFNPREGTPAMKMDEKVPEKTKKARLAKVIALQKETTESLMNVRIGAVDEILVESLSKRSKKEILGRTARDEMVVLPGGVGQIGRFIRVRLVSRSGNTFKAEAVND</sequence>
<dbReference type="InterPro" id="IPR006463">
    <property type="entry name" value="MiaB_methiolase"/>
</dbReference>
<dbReference type="PANTHER" id="PTHR43020:SF2">
    <property type="entry name" value="MITOCHONDRIAL TRNA METHYLTHIOTRANSFERASE CDK5RAP1"/>
    <property type="match status" value="1"/>
</dbReference>
<dbReference type="PROSITE" id="PS01278">
    <property type="entry name" value="MTTASE_RADICAL"/>
    <property type="match status" value="1"/>
</dbReference>
<dbReference type="InterPro" id="IPR006638">
    <property type="entry name" value="Elp3/MiaA/NifB-like_rSAM"/>
</dbReference>
<reference evidence="10" key="1">
    <citation type="submission" date="2019-08" db="EMBL/GenBank/DDBJ databases">
        <authorList>
            <person name="Kucharzyk K."/>
            <person name="Murdoch R.W."/>
            <person name="Higgins S."/>
            <person name="Loffler F."/>
        </authorList>
    </citation>
    <scope>NUCLEOTIDE SEQUENCE</scope>
</reference>
<dbReference type="FunFam" id="3.40.50.12160:FF:000003">
    <property type="entry name" value="CDK5 regulatory subunit-associated protein 1"/>
    <property type="match status" value="1"/>
</dbReference>
<dbReference type="InterPro" id="IPR023404">
    <property type="entry name" value="rSAM_horseshoe"/>
</dbReference>
<proteinExistence type="predicted"/>
<dbReference type="SFLD" id="SFLDF00273">
    <property type="entry name" value="(dimethylallyl)adenosine_tRNA"/>
    <property type="match status" value="1"/>
</dbReference>
<dbReference type="InterPro" id="IPR007197">
    <property type="entry name" value="rSAM"/>
</dbReference>
<feature type="domain" description="TRAM" evidence="7">
    <location>
        <begin position="379"/>
        <end position="442"/>
    </location>
</feature>
<evidence type="ECO:0000256" key="6">
    <source>
        <dbReference type="ARBA" id="ARBA00023014"/>
    </source>
</evidence>
<dbReference type="Gene3D" id="3.80.30.20">
    <property type="entry name" value="tm_1862 like domain"/>
    <property type="match status" value="1"/>
</dbReference>
<dbReference type="SUPFAM" id="SSF102114">
    <property type="entry name" value="Radical SAM enzymes"/>
    <property type="match status" value="1"/>
</dbReference>
<evidence type="ECO:0000256" key="5">
    <source>
        <dbReference type="ARBA" id="ARBA00023004"/>
    </source>
</evidence>
<dbReference type="CDD" id="cd01335">
    <property type="entry name" value="Radical_SAM"/>
    <property type="match status" value="1"/>
</dbReference>
<keyword evidence="6" id="KW-0411">Iron-sulfur</keyword>
<dbReference type="GO" id="GO:0046872">
    <property type="term" value="F:metal ion binding"/>
    <property type="evidence" value="ECO:0007669"/>
    <property type="project" value="UniProtKB-KW"/>
</dbReference>
<dbReference type="Pfam" id="PF01938">
    <property type="entry name" value="TRAM"/>
    <property type="match status" value="1"/>
</dbReference>
<dbReference type="InterPro" id="IPR058240">
    <property type="entry name" value="rSAM_sf"/>
</dbReference>
<dbReference type="SMART" id="SM00729">
    <property type="entry name" value="Elp3"/>
    <property type="match status" value="1"/>
</dbReference>
<comment type="cofactor">
    <cofactor evidence="1">
        <name>[4Fe-4S] cluster</name>
        <dbReference type="ChEBI" id="CHEBI:49883"/>
    </cofactor>
</comment>
<dbReference type="PROSITE" id="PS51449">
    <property type="entry name" value="MTTASE_N"/>
    <property type="match status" value="1"/>
</dbReference>
<dbReference type="InterPro" id="IPR005839">
    <property type="entry name" value="Methylthiotransferase"/>
</dbReference>
<dbReference type="PROSITE" id="PS50926">
    <property type="entry name" value="TRAM"/>
    <property type="match status" value="1"/>
</dbReference>
<dbReference type="AlphaFoldDB" id="A0A644SWP7"/>
<evidence type="ECO:0000313" key="10">
    <source>
        <dbReference type="EMBL" id="MPL59086.1"/>
    </source>
</evidence>
<dbReference type="EC" id="2.8.4.3" evidence="10"/>
<evidence type="ECO:0000256" key="2">
    <source>
        <dbReference type="ARBA" id="ARBA00022485"/>
    </source>
</evidence>
<evidence type="ECO:0000256" key="4">
    <source>
        <dbReference type="ARBA" id="ARBA00022723"/>
    </source>
</evidence>
<dbReference type="SFLD" id="SFLDS00029">
    <property type="entry name" value="Radical_SAM"/>
    <property type="match status" value="1"/>
</dbReference>
<dbReference type="Pfam" id="PF04055">
    <property type="entry name" value="Radical_SAM"/>
    <property type="match status" value="1"/>
</dbReference>
<evidence type="ECO:0000256" key="1">
    <source>
        <dbReference type="ARBA" id="ARBA00001966"/>
    </source>
</evidence>
<dbReference type="NCBIfam" id="TIGR00089">
    <property type="entry name" value="MiaB/RimO family radical SAM methylthiotransferase"/>
    <property type="match status" value="1"/>
</dbReference>
<dbReference type="SFLD" id="SFLDG01061">
    <property type="entry name" value="methylthiotransferase"/>
    <property type="match status" value="1"/>
</dbReference>
<evidence type="ECO:0000256" key="3">
    <source>
        <dbReference type="ARBA" id="ARBA00022691"/>
    </source>
</evidence>
<dbReference type="InterPro" id="IPR038135">
    <property type="entry name" value="Methylthiotransferase_N_sf"/>
</dbReference>
<dbReference type="SFLD" id="SFLDG01082">
    <property type="entry name" value="B12-binding_domain_containing"/>
    <property type="match status" value="1"/>
</dbReference>
<evidence type="ECO:0000259" key="7">
    <source>
        <dbReference type="PROSITE" id="PS50926"/>
    </source>
</evidence>
<dbReference type="GO" id="GO:0051539">
    <property type="term" value="F:4 iron, 4 sulfur cluster binding"/>
    <property type="evidence" value="ECO:0007669"/>
    <property type="project" value="UniProtKB-KW"/>
</dbReference>
<keyword evidence="4" id="KW-0479">Metal-binding</keyword>
<evidence type="ECO:0000259" key="9">
    <source>
        <dbReference type="PROSITE" id="PS51918"/>
    </source>
</evidence>
<protein>
    <submittedName>
        <fullName evidence="10">tRNA-2-methylthio-N(6)-dimethylallyladenosine synthase</fullName>
        <ecNumber evidence="10">2.8.4.3</ecNumber>
    </submittedName>
</protein>
<keyword evidence="3" id="KW-0949">S-adenosyl-L-methionine</keyword>
<keyword evidence="5" id="KW-0408">Iron</keyword>
<dbReference type="Pfam" id="PF00919">
    <property type="entry name" value="UPF0004"/>
    <property type="match status" value="1"/>
</dbReference>
<dbReference type="PANTHER" id="PTHR43020">
    <property type="entry name" value="CDK5 REGULATORY SUBUNIT-ASSOCIATED PROTEIN 1"/>
    <property type="match status" value="1"/>
</dbReference>
<dbReference type="InterPro" id="IPR013848">
    <property type="entry name" value="Methylthiotransferase_N"/>
</dbReference>
<dbReference type="GO" id="GO:0005829">
    <property type="term" value="C:cytosol"/>
    <property type="evidence" value="ECO:0007669"/>
    <property type="project" value="TreeGrafter"/>
</dbReference>
<accession>A0A644SWP7</accession>
<dbReference type="Gene3D" id="3.40.50.12160">
    <property type="entry name" value="Methylthiotransferase, N-terminal domain"/>
    <property type="match status" value="1"/>
</dbReference>
<dbReference type="PROSITE" id="PS51918">
    <property type="entry name" value="RADICAL_SAM"/>
    <property type="match status" value="1"/>
</dbReference>
<name>A0A644SWP7_9ZZZZ</name>